<dbReference type="InterPro" id="IPR043761">
    <property type="entry name" value="DUF5707"/>
</dbReference>
<feature type="region of interest" description="Disordered" evidence="1">
    <location>
        <begin position="94"/>
        <end position="117"/>
    </location>
</feature>
<proteinExistence type="predicted"/>
<evidence type="ECO:0000256" key="1">
    <source>
        <dbReference type="SAM" id="MobiDB-lite"/>
    </source>
</evidence>
<dbReference type="Pfam" id="PF18968">
    <property type="entry name" value="DUF5707"/>
    <property type="match status" value="1"/>
</dbReference>
<dbReference type="EMBL" id="BMTX01000001">
    <property type="protein sequence ID" value="GGS28885.1"/>
    <property type="molecule type" value="Genomic_DNA"/>
</dbReference>
<dbReference type="Proteomes" id="UP000597853">
    <property type="component" value="Unassembled WGS sequence"/>
</dbReference>
<keyword evidence="3" id="KW-1185">Reference proteome</keyword>
<organism evidence="2 3">
    <name type="scientific">Streptomyces pseudogriseolus</name>
    <name type="common">Streptomyces gancidicus</name>
    <name type="synonym">Streptomyces rubiginosus</name>
    <dbReference type="NCBI Taxonomy" id="36817"/>
    <lineage>
        <taxon>Bacteria</taxon>
        <taxon>Bacillati</taxon>
        <taxon>Actinomycetota</taxon>
        <taxon>Actinomycetes</taxon>
        <taxon>Kitasatosporales</taxon>
        <taxon>Streptomycetaceae</taxon>
        <taxon>Streptomyces</taxon>
        <taxon>Streptomyces pseudogriseolus group</taxon>
    </lineage>
</organism>
<gene>
    <name evidence="2" type="ORF">GCM10010285_04080</name>
</gene>
<name>A0ABQ2SHI3_STREZ</name>
<evidence type="ECO:0000313" key="2">
    <source>
        <dbReference type="EMBL" id="GGS28885.1"/>
    </source>
</evidence>
<protein>
    <submittedName>
        <fullName evidence="2">Uncharacterized protein</fullName>
    </submittedName>
</protein>
<accession>A0ABQ2SHI3</accession>
<evidence type="ECO:0000313" key="3">
    <source>
        <dbReference type="Proteomes" id="UP000597853"/>
    </source>
</evidence>
<reference evidence="3" key="1">
    <citation type="journal article" date="2019" name="Int. J. Syst. Evol. Microbiol.">
        <title>The Global Catalogue of Microorganisms (GCM) 10K type strain sequencing project: providing services to taxonomists for standard genome sequencing and annotation.</title>
        <authorList>
            <consortium name="The Broad Institute Genomics Platform"/>
            <consortium name="The Broad Institute Genome Sequencing Center for Infectious Disease"/>
            <person name="Wu L."/>
            <person name="Ma J."/>
        </authorList>
    </citation>
    <scope>NUCLEOTIDE SEQUENCE [LARGE SCALE GENOMIC DNA]</scope>
    <source>
        <strain evidence="3">JCM 4416</strain>
    </source>
</reference>
<comment type="caution">
    <text evidence="2">The sequence shown here is derived from an EMBL/GenBank/DDBJ whole genome shotgun (WGS) entry which is preliminary data.</text>
</comment>
<sequence>MPPGSTDDVGEMVMSPRVTLSVAAGALVLAAGAGAFALAHADEQPPALGDSAARYTAPRADRDGSLTFTTDVTASSGVKSVKVLAWPENSSFAEQKPTAKDMAAAESATCEPTGDDSARCTYTVPVTATDADASPNGRWHIAVLATADDGSSTLAEEASGFTVE</sequence>